<dbReference type="Proteomes" id="UP000028719">
    <property type="component" value="Unassembled WGS sequence"/>
</dbReference>
<proteinExistence type="predicted"/>
<dbReference type="RefSeq" id="WP_034746982.1">
    <property type="nucleotide sequence ID" value="NZ_JPRI01000007.1"/>
</dbReference>
<evidence type="ECO:0000313" key="1">
    <source>
        <dbReference type="EMBL" id="KFF24743.1"/>
    </source>
</evidence>
<evidence type="ECO:0000313" key="2">
    <source>
        <dbReference type="Proteomes" id="UP000028719"/>
    </source>
</evidence>
<evidence type="ECO:0008006" key="3">
    <source>
        <dbReference type="Google" id="ProtNLM"/>
    </source>
</evidence>
<gene>
    <name evidence="1" type="ORF">IW16_17565</name>
</gene>
<keyword evidence="2" id="KW-1185">Reference proteome</keyword>
<organism evidence="1 2">
    <name type="scientific">Chryseobacterium vrystaatense</name>
    <dbReference type="NCBI Taxonomy" id="307480"/>
    <lineage>
        <taxon>Bacteria</taxon>
        <taxon>Pseudomonadati</taxon>
        <taxon>Bacteroidota</taxon>
        <taxon>Flavobacteriia</taxon>
        <taxon>Flavobacteriales</taxon>
        <taxon>Weeksellaceae</taxon>
        <taxon>Chryseobacterium group</taxon>
        <taxon>Chryseobacterium</taxon>
    </lineage>
</organism>
<dbReference type="EMBL" id="JPRI01000007">
    <property type="protein sequence ID" value="KFF24743.1"/>
    <property type="molecule type" value="Genomic_DNA"/>
</dbReference>
<comment type="caution">
    <text evidence="1">The sequence shown here is derived from an EMBL/GenBank/DDBJ whole genome shotgun (WGS) entry which is preliminary data.</text>
</comment>
<accession>A0ABR4UJ34</accession>
<name>A0ABR4UJ34_9FLAO</name>
<protein>
    <recommendedName>
        <fullName evidence="3">TolB-like 6-blade propeller-like</fullName>
    </recommendedName>
</protein>
<sequence>MKSERLYISKLYLISAADLYDGIQDEEIIFKTQNLEPIYITPGTAFYTWDRKNTSSGYYYINEIVYSEPGLGDQNSIAELNKTKAIVAITQNGRKIVMYRNDYFNNLKLVPEVDSTTDRTRIKFSLSSLDVL</sequence>
<reference evidence="1 2" key="1">
    <citation type="submission" date="2014-07" db="EMBL/GenBank/DDBJ databases">
        <title>Genome of Chryseobacterium vrystaatense LMG 22846.</title>
        <authorList>
            <person name="Pipes S.E."/>
            <person name="Stropko S.J."/>
            <person name="Newman J.D."/>
        </authorList>
    </citation>
    <scope>NUCLEOTIDE SEQUENCE [LARGE SCALE GENOMIC DNA]</scope>
    <source>
        <strain evidence="1 2">LMG 22846</strain>
    </source>
</reference>